<dbReference type="GO" id="GO:0004519">
    <property type="term" value="F:endonuclease activity"/>
    <property type="evidence" value="ECO:0007669"/>
    <property type="project" value="UniProtKB-KW"/>
</dbReference>
<accession>A0AAV4JX77</accession>
<keyword evidence="1" id="KW-0255">Endonuclease</keyword>
<sequence length="114" mass="12465">MESTLGRTISQSSSRARQELEKLSGKVNLGIKDKDGKLLQDDVDILNRWTEYIGEDLLNDLRPEKPSIDVSDNLVEITTSEVVKAISDLARNKSPGEDGIPAELLQALGTSGKE</sequence>
<keyword evidence="1" id="KW-0378">Hydrolase</keyword>
<evidence type="ECO:0000313" key="1">
    <source>
        <dbReference type="EMBL" id="GFS26875.1"/>
    </source>
</evidence>
<dbReference type="AlphaFoldDB" id="A0AAV4JX77"/>
<gene>
    <name evidence="1" type="ORF">ElyMa_007068500</name>
</gene>
<keyword evidence="1" id="KW-0540">Nuclease</keyword>
<organism evidence="1 2">
    <name type="scientific">Elysia marginata</name>
    <dbReference type="NCBI Taxonomy" id="1093978"/>
    <lineage>
        <taxon>Eukaryota</taxon>
        <taxon>Metazoa</taxon>
        <taxon>Spiralia</taxon>
        <taxon>Lophotrochozoa</taxon>
        <taxon>Mollusca</taxon>
        <taxon>Gastropoda</taxon>
        <taxon>Heterobranchia</taxon>
        <taxon>Euthyneura</taxon>
        <taxon>Panpulmonata</taxon>
        <taxon>Sacoglossa</taxon>
        <taxon>Placobranchoidea</taxon>
        <taxon>Plakobranchidae</taxon>
        <taxon>Elysia</taxon>
    </lineage>
</organism>
<keyword evidence="2" id="KW-1185">Reference proteome</keyword>
<proteinExistence type="predicted"/>
<protein>
    <submittedName>
        <fullName evidence="1">Endonuclease-reverse transcriptase HmRTE-e01</fullName>
    </submittedName>
</protein>
<reference evidence="1 2" key="1">
    <citation type="journal article" date="2021" name="Elife">
        <title>Chloroplast acquisition without the gene transfer in kleptoplastic sea slugs, Plakobranchus ocellatus.</title>
        <authorList>
            <person name="Maeda T."/>
            <person name="Takahashi S."/>
            <person name="Yoshida T."/>
            <person name="Shimamura S."/>
            <person name="Takaki Y."/>
            <person name="Nagai Y."/>
            <person name="Toyoda A."/>
            <person name="Suzuki Y."/>
            <person name="Arimoto A."/>
            <person name="Ishii H."/>
            <person name="Satoh N."/>
            <person name="Nishiyama T."/>
            <person name="Hasebe M."/>
            <person name="Maruyama T."/>
            <person name="Minagawa J."/>
            <person name="Obokata J."/>
            <person name="Shigenobu S."/>
        </authorList>
    </citation>
    <scope>NUCLEOTIDE SEQUENCE [LARGE SCALE GENOMIC DNA]</scope>
</reference>
<dbReference type="EMBL" id="BMAT01014149">
    <property type="protein sequence ID" value="GFS26875.1"/>
    <property type="molecule type" value="Genomic_DNA"/>
</dbReference>
<evidence type="ECO:0000313" key="2">
    <source>
        <dbReference type="Proteomes" id="UP000762676"/>
    </source>
</evidence>
<dbReference type="Proteomes" id="UP000762676">
    <property type="component" value="Unassembled WGS sequence"/>
</dbReference>
<comment type="caution">
    <text evidence="1">The sequence shown here is derived from an EMBL/GenBank/DDBJ whole genome shotgun (WGS) entry which is preliminary data.</text>
</comment>
<name>A0AAV4JX77_9GAST</name>